<reference evidence="2 3" key="1">
    <citation type="submission" date="2021-03" db="EMBL/GenBank/DDBJ databases">
        <title>Sequencing the genomes of 1000 actinobacteria strains.</title>
        <authorList>
            <person name="Klenk H.-P."/>
        </authorList>
    </citation>
    <scope>NUCLEOTIDE SEQUENCE [LARGE SCALE GENOMIC DNA]</scope>
    <source>
        <strain evidence="2 3">DSM 15797</strain>
    </source>
</reference>
<protein>
    <recommendedName>
        <fullName evidence="1">YdhG-like domain-containing protein</fullName>
    </recommendedName>
</protein>
<evidence type="ECO:0000313" key="3">
    <source>
        <dbReference type="Proteomes" id="UP001296993"/>
    </source>
</evidence>
<dbReference type="EMBL" id="JAGIOF010000001">
    <property type="protein sequence ID" value="MBP2388155.1"/>
    <property type="molecule type" value="Genomic_DNA"/>
</dbReference>
<comment type="caution">
    <text evidence="2">The sequence shown here is derived from an EMBL/GenBank/DDBJ whole genome shotgun (WGS) entry which is preliminary data.</text>
</comment>
<name>A0ABS4XI54_9MICC</name>
<gene>
    <name evidence="2" type="ORF">JOF47_003666</name>
</gene>
<organism evidence="2 3">
    <name type="scientific">Paeniglutamicibacter kerguelensis</name>
    <dbReference type="NCBI Taxonomy" id="254788"/>
    <lineage>
        <taxon>Bacteria</taxon>
        <taxon>Bacillati</taxon>
        <taxon>Actinomycetota</taxon>
        <taxon>Actinomycetes</taxon>
        <taxon>Micrococcales</taxon>
        <taxon>Micrococcaceae</taxon>
        <taxon>Paeniglutamicibacter</taxon>
    </lineage>
</organism>
<dbReference type="Proteomes" id="UP001296993">
    <property type="component" value="Unassembled WGS sequence"/>
</dbReference>
<dbReference type="Pfam" id="PF08818">
    <property type="entry name" value="DUF1801"/>
    <property type="match status" value="1"/>
</dbReference>
<sequence>MAANKTVPTRVDPHEFIASVAHPTRRADAQVLLEMMEGVSGQPATMWGPSIIGFGTYHYKYDSGREGDAPAIGFSPRSANLSLYVLTGTEESRELLAKLGKHKRGAACLYVNKLSDIDFEVLTELARHGFQHTMNVLHDPS</sequence>
<evidence type="ECO:0000313" key="2">
    <source>
        <dbReference type="EMBL" id="MBP2388155.1"/>
    </source>
</evidence>
<proteinExistence type="predicted"/>
<feature type="domain" description="YdhG-like" evidence="1">
    <location>
        <begin position="25"/>
        <end position="127"/>
    </location>
</feature>
<dbReference type="RefSeq" id="WP_210001019.1">
    <property type="nucleotide sequence ID" value="NZ_BAAAJY010000022.1"/>
</dbReference>
<accession>A0ABS4XI54</accession>
<evidence type="ECO:0000259" key="1">
    <source>
        <dbReference type="Pfam" id="PF08818"/>
    </source>
</evidence>
<dbReference type="InterPro" id="IPR014922">
    <property type="entry name" value="YdhG-like"/>
</dbReference>
<keyword evidence="3" id="KW-1185">Reference proteome</keyword>